<dbReference type="GO" id="GO:0005524">
    <property type="term" value="F:ATP binding"/>
    <property type="evidence" value="ECO:0007669"/>
    <property type="project" value="UniProtKB-KW"/>
</dbReference>
<dbReference type="Gene3D" id="3.10.10.10">
    <property type="entry name" value="HIV Type 1 Reverse Transcriptase, subunit A, domain 1"/>
    <property type="match status" value="1"/>
</dbReference>
<dbReference type="InterPro" id="IPR043128">
    <property type="entry name" value="Rev_trsase/Diguanyl_cyclase"/>
</dbReference>
<dbReference type="InterPro" id="IPR041588">
    <property type="entry name" value="Integrase_H2C2"/>
</dbReference>
<dbReference type="SUPFAM" id="SSF48108">
    <property type="entry name" value="Carbamoyl phosphate synthetase, large subunit connection domain"/>
    <property type="match status" value="1"/>
</dbReference>
<feature type="region of interest" description="Disordered" evidence="11">
    <location>
        <begin position="1685"/>
        <end position="1758"/>
    </location>
</feature>
<evidence type="ECO:0000256" key="8">
    <source>
        <dbReference type="ARBA" id="ARBA00022801"/>
    </source>
</evidence>
<dbReference type="Gene3D" id="3.40.50.20">
    <property type="match status" value="1"/>
</dbReference>
<dbReference type="Proteomes" id="UP001152795">
    <property type="component" value="Unassembled WGS sequence"/>
</dbReference>
<reference evidence="14" key="1">
    <citation type="submission" date="2020-04" db="EMBL/GenBank/DDBJ databases">
        <authorList>
            <person name="Alioto T."/>
            <person name="Alioto T."/>
            <person name="Gomez Garrido J."/>
        </authorList>
    </citation>
    <scope>NUCLEOTIDE SEQUENCE</scope>
    <source>
        <strain evidence="14">A484AB</strain>
    </source>
</reference>
<gene>
    <name evidence="14" type="ORF">PACLA_8A030784</name>
</gene>
<evidence type="ECO:0000256" key="10">
    <source>
        <dbReference type="ARBA" id="ARBA00022918"/>
    </source>
</evidence>
<dbReference type="SUPFAM" id="SSF52440">
    <property type="entry name" value="PreATP-grasp domain"/>
    <property type="match status" value="1"/>
</dbReference>
<dbReference type="InterPro" id="IPR001584">
    <property type="entry name" value="Integrase_cat-core"/>
</dbReference>
<dbReference type="Gene3D" id="3.10.20.370">
    <property type="match status" value="1"/>
</dbReference>
<dbReference type="PROSITE" id="PS50878">
    <property type="entry name" value="RT_POL"/>
    <property type="match status" value="1"/>
</dbReference>
<dbReference type="CDD" id="cd00303">
    <property type="entry name" value="retropepsin_like"/>
    <property type="match status" value="1"/>
</dbReference>
<evidence type="ECO:0000256" key="3">
    <source>
        <dbReference type="ARBA" id="ARBA00022679"/>
    </source>
</evidence>
<name>A0A6S7H3H1_PARCT</name>
<dbReference type="FunFam" id="3.10.20.370:FF:000001">
    <property type="entry name" value="Retrovirus-related Pol polyprotein from transposon 17.6-like protein"/>
    <property type="match status" value="2"/>
</dbReference>
<dbReference type="GO" id="GO:0004519">
    <property type="term" value="F:endonuclease activity"/>
    <property type="evidence" value="ECO:0007669"/>
    <property type="project" value="UniProtKB-KW"/>
</dbReference>
<accession>A0A6S7H3H1</accession>
<dbReference type="InterPro" id="IPR005480">
    <property type="entry name" value="CPSase_lsu_oligo"/>
</dbReference>
<dbReference type="InterPro" id="IPR016185">
    <property type="entry name" value="PreATP-grasp_dom_sf"/>
</dbReference>
<dbReference type="CDD" id="cd09274">
    <property type="entry name" value="RNase_HI_RT_Ty3"/>
    <property type="match status" value="2"/>
</dbReference>
<keyword evidence="6" id="KW-0547">Nucleotide-binding</keyword>
<feature type="compositionally biased region" description="Polar residues" evidence="11">
    <location>
        <begin position="1685"/>
        <end position="1694"/>
    </location>
</feature>
<dbReference type="GO" id="GO:0016874">
    <property type="term" value="F:ligase activity"/>
    <property type="evidence" value="ECO:0007669"/>
    <property type="project" value="UniProtKB-KW"/>
</dbReference>
<dbReference type="GO" id="GO:0016787">
    <property type="term" value="F:hydrolase activity"/>
    <property type="evidence" value="ECO:0007669"/>
    <property type="project" value="UniProtKB-KW"/>
</dbReference>
<dbReference type="SUPFAM" id="SSF56672">
    <property type="entry name" value="DNA/RNA polymerases"/>
    <property type="match status" value="3"/>
</dbReference>
<dbReference type="Pfam" id="PF00665">
    <property type="entry name" value="rve"/>
    <property type="match status" value="1"/>
</dbReference>
<dbReference type="FunFam" id="3.30.70.270:FF:000026">
    <property type="entry name" value="Transposon Ty3-G Gag-Pol polyprotein"/>
    <property type="match status" value="1"/>
</dbReference>
<dbReference type="SMART" id="SM01096">
    <property type="entry name" value="CPSase_L_D3"/>
    <property type="match status" value="1"/>
</dbReference>
<comment type="caution">
    <text evidence="14">The sequence shown here is derived from an EMBL/GenBank/DDBJ whole genome shotgun (WGS) entry which is preliminary data.</text>
</comment>
<dbReference type="Gene3D" id="3.30.470.20">
    <property type="entry name" value="ATP-grasp fold, B domain"/>
    <property type="match status" value="1"/>
</dbReference>
<dbReference type="FunFam" id="1.10.1030.10:FF:000001">
    <property type="entry name" value="Carbamoyl-phosphate synthase large chain"/>
    <property type="match status" value="1"/>
</dbReference>
<dbReference type="InterPro" id="IPR058047">
    <property type="entry name" value="CPSase_preATP-grasp"/>
</dbReference>
<dbReference type="EMBL" id="CACRXK020003376">
    <property type="protein sequence ID" value="CAB3998516.1"/>
    <property type="molecule type" value="Genomic_DNA"/>
</dbReference>
<sequence>MKSVGEVMAIGRTFEESFQKAMRMVHPAVDGFVAKVPVAHQKGWSEDIETALKVPSNTRVYTIAKALHDGYTVDEIHELTAIDRWFLHKLQRIVDIDQNLVNLDWKNISNSLLTEAKEAGFSDRQIGKAIGVTEKDVRQKRIEANIKPWVKQIDTMAAEYPAMTNYLYMTYNGQEHDLKFNEHGVMVLGCGPYHIGSSVEFDWCAVSAIRTLRKLGKKTVVVNHNPETVSTDYDECDRLYFEELSLERVLDIYQQEECDGTIISVGGQIPNNLALPLYERGVKILGTSPLMIDAAEERSRYSQILDEMGVEQAPWRALYSVILHWRRGVNFMEQQPNNPTTVSMAHSVPIRPMPEFNPDAELGASVATRWKNWVADFDMFLLASGVTDPKRQRALLLYQAGARVREIFKQLPDTGEDKDYDIAKAKLLAHFEPQKNRRHKVYRFRKAVQEPRETLDQFHTRLRTLAQTCEFASPDFELEEQIIIGGASSKIRKRALRDPSFNLAAMLLEGRRDEQSIFQAKDIESTSPDSATSTFDEIDALYRPTGCRNCGGSFPHKGLCPAKGKQCRKCGKLNHFQSVCRSRPITQPSGSIAQQDSTQNYHSNATRNLIRPLEHYNTGDSDDDYIYGIHSLDKSPRVNVTVGGHSFSTIVDTGATINVIDERTYKTLRGISLQKTTTKAFAYNSTTPVPFLGKFTATVETRRKITAATFYVAQGSTSGNLLSLSTAQELDLVSLHLNNISKPLPQNPNKDPKINDILERNAKVFDGLGKLKRQTVHLNIDPNANPKAQPQRRIPYHIRNKVKDAIITLEKDDIIERVPEDEPTPWVSPIVAVPKKDGGVRICVDMRQANEAIKRVRHPIPTVDDVRFELNGGKYFSKLDLSQAYHQLELDPKSRHITTFSTHIGLYRYKRLNYGTNAAAEIFQYTLQTQLQGLIGVKNIADDIIVYGSTRKEHDENLDKCLQRLTTRGLTLNASKSQPQRRIPYHIRNKVKDAIITLEKDDIIAVPKKDGGVRICVDMRQANEAIKRVRHPIPTVDDTQLQGLIGVKNIADDIIVYGSTRKEHDENLDKCLQRLTTRGLTLNASKCKLLNPTLEFFGQIFSADGTRPDPQRVVDLQNVATPTTVQEVRSFLGMANYSSQYIPNFATITAPLRLLTKNDTPFVWTTAHKNAFDNLKAALTSAPCMAYFDIHKETFVVVDASPVGVSAILSQKSSNVANSKVIAYASRALSPVETRYSQTEREALAIVWAVEHFHMFLFGHHFTLNVGFCDYNRTTLTSSTNLVPPTPLIIYHVILHHHACHTRIAWLKNMSTSLNDTAPRAMPLDEIATATRADKTLSTLVTCLRTNKWSTDILTSFKHIKDELTVTNNGIILRGHRIVIPQALQQRAIDIAHETHLGLTKTKALIRGKIWFPNIDAMVKTTLDRCLTCQALGRPGPPAPITPTTMPDGPWQTVHVDFYGPLPAGEYLLVVVDRYSRFPEVEIVHSTRASTVIPKLDKIFAVHGIPTLLKSDNGPPFNGKEYQRYLTALGIKAIFSTPKSPQGNAEVERFMQPLGKSLKAAKLDGRPWKQELSRFLLHYRTTPHCTTGVPPSELLFNRQVQGKLPILQKRNLVNRHNEAREKEGERQQYNKRYADEKRNVRESPIKVGDYVLWKQERRNKLTPNFNETPHIVISRNNNTVTARSQTGHTITRNVSHFKPIPKPKIDVQVDDDDDSETYDAERTERDRVDTSNPEPRRSTRNVRQPERYGEGIPSDEGTLILDTDASGVAIGAVLSQKQGNEEKVIAYFSRALNRTQRQYCTTRRELLAVVKSLAHFHPYLYGRKFAVRTDHSSLRWLVNFKYAEGQLARWLQKIQQYDLKIEHRAGKCHLNADALSRRPCLGEHCKSCDRAETKERTASEGQCENENHRLTLVANRVRRQSPAQDTDVDDWDTKILLKMWARKT</sequence>
<evidence type="ECO:0000256" key="4">
    <source>
        <dbReference type="ARBA" id="ARBA00022695"/>
    </source>
</evidence>
<keyword evidence="7" id="KW-0255">Endonuclease</keyword>
<evidence type="ECO:0000313" key="14">
    <source>
        <dbReference type="EMBL" id="CAB3998515.1"/>
    </source>
</evidence>
<dbReference type="SUPFAM" id="SSF53098">
    <property type="entry name" value="Ribonuclease H-like"/>
    <property type="match status" value="1"/>
</dbReference>
<dbReference type="Pfam" id="PF02787">
    <property type="entry name" value="CPSase_L_D3"/>
    <property type="match status" value="1"/>
</dbReference>
<dbReference type="Gene3D" id="3.30.420.10">
    <property type="entry name" value="Ribonuclease H-like superfamily/Ribonuclease H"/>
    <property type="match status" value="1"/>
</dbReference>
<proteinExistence type="predicted"/>
<keyword evidence="10" id="KW-0695">RNA-directed DNA polymerase</keyword>
<keyword evidence="4" id="KW-0548">Nucleotidyltransferase</keyword>
<dbReference type="CDD" id="cd01647">
    <property type="entry name" value="RT_LTR"/>
    <property type="match status" value="1"/>
</dbReference>
<dbReference type="GO" id="GO:0003676">
    <property type="term" value="F:nucleic acid binding"/>
    <property type="evidence" value="ECO:0007669"/>
    <property type="project" value="InterPro"/>
</dbReference>
<dbReference type="PROSITE" id="PS50994">
    <property type="entry name" value="INTEGRASE"/>
    <property type="match status" value="1"/>
</dbReference>
<evidence type="ECO:0000313" key="15">
    <source>
        <dbReference type="Proteomes" id="UP001152795"/>
    </source>
</evidence>
<dbReference type="PANTHER" id="PTHR37984">
    <property type="entry name" value="PROTEIN CBG26694"/>
    <property type="match status" value="1"/>
</dbReference>
<evidence type="ECO:0000256" key="11">
    <source>
        <dbReference type="SAM" id="MobiDB-lite"/>
    </source>
</evidence>
<dbReference type="EC" id="2.7.7.49" evidence="1"/>
<dbReference type="InterPro" id="IPR041577">
    <property type="entry name" value="RT_RNaseH_2"/>
</dbReference>
<dbReference type="Pfam" id="PF17921">
    <property type="entry name" value="Integrase_H2C2"/>
    <property type="match status" value="1"/>
</dbReference>
<evidence type="ECO:0000256" key="5">
    <source>
        <dbReference type="ARBA" id="ARBA00022722"/>
    </source>
</evidence>
<dbReference type="InterPro" id="IPR050951">
    <property type="entry name" value="Retrovirus_Pol_polyprotein"/>
</dbReference>
<dbReference type="EMBL" id="CACRXK020003376">
    <property type="protein sequence ID" value="CAB3998515.1"/>
    <property type="molecule type" value="Genomic_DNA"/>
</dbReference>
<dbReference type="InterPro" id="IPR000477">
    <property type="entry name" value="RT_dom"/>
</dbReference>
<dbReference type="InterPro" id="IPR043502">
    <property type="entry name" value="DNA/RNA_pol_sf"/>
</dbReference>
<dbReference type="Pfam" id="PF00078">
    <property type="entry name" value="RVT_1"/>
    <property type="match status" value="1"/>
</dbReference>
<protein>
    <recommendedName>
        <fullName evidence="1">RNA-directed DNA polymerase</fullName>
        <ecNumber evidence="1">2.7.7.49</ecNumber>
    </recommendedName>
</protein>
<dbReference type="InterPro" id="IPR021109">
    <property type="entry name" value="Peptidase_aspartic_dom_sf"/>
</dbReference>
<feature type="compositionally biased region" description="Basic and acidic residues" evidence="11">
    <location>
        <begin position="1719"/>
        <end position="1749"/>
    </location>
</feature>
<keyword evidence="9" id="KW-0067">ATP-binding</keyword>
<dbReference type="Gene3D" id="3.30.70.270">
    <property type="match status" value="3"/>
</dbReference>
<organism evidence="14 15">
    <name type="scientific">Paramuricea clavata</name>
    <name type="common">Red gorgonian</name>
    <name type="synonym">Violescent sea-whip</name>
    <dbReference type="NCBI Taxonomy" id="317549"/>
    <lineage>
        <taxon>Eukaryota</taxon>
        <taxon>Metazoa</taxon>
        <taxon>Cnidaria</taxon>
        <taxon>Anthozoa</taxon>
        <taxon>Octocorallia</taxon>
        <taxon>Malacalcyonacea</taxon>
        <taxon>Plexauridae</taxon>
        <taxon>Paramuricea</taxon>
    </lineage>
</organism>
<dbReference type="Pfam" id="PF17917">
    <property type="entry name" value="RT_RNaseH"/>
    <property type="match status" value="1"/>
</dbReference>
<dbReference type="GO" id="GO:0015074">
    <property type="term" value="P:DNA integration"/>
    <property type="evidence" value="ECO:0007669"/>
    <property type="project" value="InterPro"/>
</dbReference>
<feature type="domain" description="Integrase catalytic" evidence="13">
    <location>
        <begin position="1446"/>
        <end position="1599"/>
    </location>
</feature>
<dbReference type="Pfam" id="PF25596">
    <property type="entry name" value="CPSase_L_D1"/>
    <property type="match status" value="1"/>
</dbReference>
<dbReference type="Gene3D" id="2.40.70.10">
    <property type="entry name" value="Acid Proteases"/>
    <property type="match status" value="1"/>
</dbReference>
<evidence type="ECO:0000256" key="6">
    <source>
        <dbReference type="ARBA" id="ARBA00022741"/>
    </source>
</evidence>
<dbReference type="GO" id="GO:0003964">
    <property type="term" value="F:RNA-directed DNA polymerase activity"/>
    <property type="evidence" value="ECO:0007669"/>
    <property type="project" value="UniProtKB-KW"/>
</dbReference>
<keyword evidence="5" id="KW-0540">Nuclease</keyword>
<keyword evidence="15" id="KW-1185">Reference proteome</keyword>
<evidence type="ECO:0000259" key="12">
    <source>
        <dbReference type="PROSITE" id="PS50878"/>
    </source>
</evidence>
<dbReference type="FunFam" id="3.40.50.20:FF:000002">
    <property type="entry name" value="Carbamoyl-phosphate synthase large chain"/>
    <property type="match status" value="1"/>
</dbReference>
<keyword evidence="2" id="KW-0436">Ligase</keyword>
<dbReference type="FunFam" id="1.10.340.70:FF:000003">
    <property type="entry name" value="Protein CBG25708"/>
    <property type="match status" value="1"/>
</dbReference>
<evidence type="ECO:0000256" key="1">
    <source>
        <dbReference type="ARBA" id="ARBA00012493"/>
    </source>
</evidence>
<dbReference type="Gene3D" id="1.10.1030.10">
    <property type="entry name" value="Carbamoyl-phosphate synthetase, large subunit oligomerisation domain"/>
    <property type="match status" value="1"/>
</dbReference>
<dbReference type="SUPFAM" id="SSF50630">
    <property type="entry name" value="Acid proteases"/>
    <property type="match status" value="1"/>
</dbReference>
<evidence type="ECO:0000256" key="2">
    <source>
        <dbReference type="ARBA" id="ARBA00022598"/>
    </source>
</evidence>
<dbReference type="InterPro" id="IPR012337">
    <property type="entry name" value="RNaseH-like_sf"/>
</dbReference>
<feature type="compositionally biased region" description="Acidic residues" evidence="11">
    <location>
        <begin position="1708"/>
        <end position="1718"/>
    </location>
</feature>
<evidence type="ECO:0000256" key="7">
    <source>
        <dbReference type="ARBA" id="ARBA00022759"/>
    </source>
</evidence>
<dbReference type="PANTHER" id="PTHR37984:SF11">
    <property type="entry name" value="INTEGRASE CATALYTIC DOMAIN-CONTAINING PROTEIN"/>
    <property type="match status" value="1"/>
</dbReference>
<keyword evidence="8" id="KW-0378">Hydrolase</keyword>
<dbReference type="InterPro" id="IPR036897">
    <property type="entry name" value="CarbamoylP_synth_lsu_oligo_sf"/>
</dbReference>
<dbReference type="InterPro" id="IPR036397">
    <property type="entry name" value="RNaseH_sf"/>
</dbReference>
<feature type="domain" description="Reverse transcriptase" evidence="12">
    <location>
        <begin position="814"/>
        <end position="990"/>
    </location>
</feature>
<evidence type="ECO:0000259" key="13">
    <source>
        <dbReference type="PROSITE" id="PS50994"/>
    </source>
</evidence>
<dbReference type="Pfam" id="PF17919">
    <property type="entry name" value="RT_RNaseH_2"/>
    <property type="match status" value="1"/>
</dbReference>
<dbReference type="InterPro" id="IPR041373">
    <property type="entry name" value="RT_RNaseH"/>
</dbReference>
<dbReference type="Gene3D" id="1.10.340.70">
    <property type="match status" value="1"/>
</dbReference>
<dbReference type="FunFam" id="3.30.420.10:FF:000063">
    <property type="entry name" value="Retrovirus-related Pol polyprotein from transposon 297-like Protein"/>
    <property type="match status" value="1"/>
</dbReference>
<evidence type="ECO:0000256" key="9">
    <source>
        <dbReference type="ARBA" id="ARBA00022840"/>
    </source>
</evidence>
<keyword evidence="3" id="KW-0808">Transferase</keyword>